<keyword evidence="3" id="KW-1185">Reference proteome</keyword>
<evidence type="ECO:0000256" key="1">
    <source>
        <dbReference type="SAM" id="MobiDB-lite"/>
    </source>
</evidence>
<evidence type="ECO:0000313" key="3">
    <source>
        <dbReference type="Proteomes" id="UP000765509"/>
    </source>
</evidence>
<gene>
    <name evidence="2" type="ORF">O181_082745</name>
</gene>
<feature type="compositionally biased region" description="Basic and acidic residues" evidence="1">
    <location>
        <begin position="52"/>
        <end position="66"/>
    </location>
</feature>
<reference evidence="2" key="1">
    <citation type="submission" date="2021-03" db="EMBL/GenBank/DDBJ databases">
        <title>Draft genome sequence of rust myrtle Austropuccinia psidii MF-1, a brazilian biotype.</title>
        <authorList>
            <person name="Quecine M.C."/>
            <person name="Pachon D.M.R."/>
            <person name="Bonatelli M.L."/>
            <person name="Correr F.H."/>
            <person name="Franceschini L.M."/>
            <person name="Leite T.F."/>
            <person name="Margarido G.R.A."/>
            <person name="Almeida C.A."/>
            <person name="Ferrarezi J.A."/>
            <person name="Labate C.A."/>
        </authorList>
    </citation>
    <scope>NUCLEOTIDE SEQUENCE</scope>
    <source>
        <strain evidence="2">MF-1</strain>
    </source>
</reference>
<dbReference type="Proteomes" id="UP000765509">
    <property type="component" value="Unassembled WGS sequence"/>
</dbReference>
<feature type="compositionally biased region" description="Polar residues" evidence="1">
    <location>
        <begin position="14"/>
        <end position="28"/>
    </location>
</feature>
<dbReference type="AlphaFoldDB" id="A0A9Q3FLS1"/>
<proteinExistence type="predicted"/>
<dbReference type="EMBL" id="AVOT02047762">
    <property type="protein sequence ID" value="MBW0543030.1"/>
    <property type="molecule type" value="Genomic_DNA"/>
</dbReference>
<feature type="region of interest" description="Disordered" evidence="1">
    <location>
        <begin position="14"/>
        <end position="68"/>
    </location>
</feature>
<dbReference type="OrthoDB" id="2516046at2759"/>
<sequence length="346" mass="39658">MNSGFDYNNQFALQFSSADGAPQQNPASSRGGRKRPWSVSQDDPSACVNFVDENHSQDDLGTRTEDSLQNSETEVVPFTFYPRDVVVAILATMPTKKRGHGSRSNWVKDLVEAISELPNWKIFLENSELSDPVQQTSRLNGFASFLWELNARTLNVFGVGSYHHAFGIEEKALKKWVVEEVEKILTSTVLEGKKILIDQECFKKLFSGSPLLHKKPRLWNVCVNTRDTNEKQSKIVEELEVLKTKAIINILGSYYKIKNPKKWEHHFNSDEKFVEKTLMYARHKTYIKVGGWGEPKKESCFSCYFPWANPELPRIRKYRSGPTPVPLSIKDLAFEIDDHGRRIEQD</sequence>
<name>A0A9Q3FLS1_9BASI</name>
<protein>
    <submittedName>
        <fullName evidence="2">Uncharacterized protein</fullName>
    </submittedName>
</protein>
<organism evidence="2 3">
    <name type="scientific">Austropuccinia psidii MF-1</name>
    <dbReference type="NCBI Taxonomy" id="1389203"/>
    <lineage>
        <taxon>Eukaryota</taxon>
        <taxon>Fungi</taxon>
        <taxon>Dikarya</taxon>
        <taxon>Basidiomycota</taxon>
        <taxon>Pucciniomycotina</taxon>
        <taxon>Pucciniomycetes</taxon>
        <taxon>Pucciniales</taxon>
        <taxon>Sphaerophragmiaceae</taxon>
        <taxon>Austropuccinia</taxon>
    </lineage>
</organism>
<accession>A0A9Q3FLS1</accession>
<evidence type="ECO:0000313" key="2">
    <source>
        <dbReference type="EMBL" id="MBW0543030.1"/>
    </source>
</evidence>
<comment type="caution">
    <text evidence="2">The sequence shown here is derived from an EMBL/GenBank/DDBJ whole genome shotgun (WGS) entry which is preliminary data.</text>
</comment>